<reference evidence="2 3" key="1">
    <citation type="submission" date="2022-10" db="EMBL/GenBank/DDBJ databases">
        <title>The complete genomes of actinobacterial strains from the NBC collection.</title>
        <authorList>
            <person name="Joergensen T.S."/>
            <person name="Alvarez Arevalo M."/>
            <person name="Sterndorff E.B."/>
            <person name="Faurdal D."/>
            <person name="Vuksanovic O."/>
            <person name="Mourched A.-S."/>
            <person name="Charusanti P."/>
            <person name="Shaw S."/>
            <person name="Blin K."/>
            <person name="Weber T."/>
        </authorList>
    </citation>
    <scope>NUCLEOTIDE SEQUENCE [LARGE SCALE GENOMIC DNA]</scope>
    <source>
        <strain evidence="2 3">NBC_00319</strain>
    </source>
</reference>
<evidence type="ECO:0000256" key="1">
    <source>
        <dbReference type="SAM" id="Phobius"/>
    </source>
</evidence>
<sequence length="107" mass="10407">MVSVEAAFAIASIVAVLVLGIGAVLAIGTHLRCVDAARETARIAAQGDATGALSAGRSVAPAGAEISIGGRGDRVVVTVHATSPVLPGVDLGAQAVAVREPVAQDAS</sequence>
<feature type="transmembrane region" description="Helical" evidence="1">
    <location>
        <begin position="6"/>
        <end position="28"/>
    </location>
</feature>
<evidence type="ECO:0000313" key="2">
    <source>
        <dbReference type="EMBL" id="WUM22425.1"/>
    </source>
</evidence>
<proteinExistence type="predicted"/>
<keyword evidence="1" id="KW-0472">Membrane</keyword>
<name>A0AAU4K8H2_9NOCA</name>
<dbReference type="Proteomes" id="UP001432128">
    <property type="component" value="Chromosome"/>
</dbReference>
<accession>A0AAU4K8H2</accession>
<evidence type="ECO:0008006" key="4">
    <source>
        <dbReference type="Google" id="ProtNLM"/>
    </source>
</evidence>
<dbReference type="RefSeq" id="WP_328859261.1">
    <property type="nucleotide sequence ID" value="NZ_CP108021.1"/>
</dbReference>
<dbReference type="InterPro" id="IPR049790">
    <property type="entry name" value="Rv3655c/TadE"/>
</dbReference>
<gene>
    <name evidence="2" type="ORF">OG579_15615</name>
</gene>
<evidence type="ECO:0000313" key="3">
    <source>
        <dbReference type="Proteomes" id="UP001432128"/>
    </source>
</evidence>
<dbReference type="EMBL" id="CP108021">
    <property type="protein sequence ID" value="WUM22425.1"/>
    <property type="molecule type" value="Genomic_DNA"/>
</dbReference>
<dbReference type="AlphaFoldDB" id="A0AAU4K8H2"/>
<keyword evidence="1" id="KW-1133">Transmembrane helix</keyword>
<keyword evidence="1" id="KW-0812">Transmembrane</keyword>
<dbReference type="NCBIfam" id="NF041390">
    <property type="entry name" value="TadE_Rv3655c"/>
    <property type="match status" value="1"/>
</dbReference>
<keyword evidence="3" id="KW-1185">Reference proteome</keyword>
<protein>
    <recommendedName>
        <fullName evidence="4">Pilus assembly protein TadE</fullName>
    </recommendedName>
</protein>
<dbReference type="KEGG" id="whr:OG579_15615"/>
<organism evidence="2 3">
    <name type="scientific">Williamsia herbipolensis</name>
    <dbReference type="NCBI Taxonomy" id="1603258"/>
    <lineage>
        <taxon>Bacteria</taxon>
        <taxon>Bacillati</taxon>
        <taxon>Actinomycetota</taxon>
        <taxon>Actinomycetes</taxon>
        <taxon>Mycobacteriales</taxon>
        <taxon>Nocardiaceae</taxon>
        <taxon>Williamsia</taxon>
    </lineage>
</organism>